<organism evidence="2 3">
    <name type="scientific">Paenibacillus aceti</name>
    <dbReference type="NCBI Taxonomy" id="1820010"/>
    <lineage>
        <taxon>Bacteria</taxon>
        <taxon>Bacillati</taxon>
        <taxon>Bacillota</taxon>
        <taxon>Bacilli</taxon>
        <taxon>Bacillales</taxon>
        <taxon>Paenibacillaceae</taxon>
        <taxon>Paenibacillus</taxon>
    </lineage>
</organism>
<gene>
    <name evidence="2" type="ORF">GCM10010913_03580</name>
</gene>
<evidence type="ECO:0000256" key="1">
    <source>
        <dbReference type="SAM" id="Phobius"/>
    </source>
</evidence>
<dbReference type="EMBL" id="BMIW01000002">
    <property type="protein sequence ID" value="GGF85435.1"/>
    <property type="molecule type" value="Genomic_DNA"/>
</dbReference>
<protein>
    <recommendedName>
        <fullName evidence="4">50S ribosomal protein L33</fullName>
    </recommendedName>
</protein>
<dbReference type="Proteomes" id="UP000608420">
    <property type="component" value="Unassembled WGS sequence"/>
</dbReference>
<evidence type="ECO:0000313" key="3">
    <source>
        <dbReference type="Proteomes" id="UP000608420"/>
    </source>
</evidence>
<dbReference type="RefSeq" id="WP_120460341.1">
    <property type="nucleotide sequence ID" value="NZ_BMIW01000002.1"/>
</dbReference>
<evidence type="ECO:0008006" key="4">
    <source>
        <dbReference type="Google" id="ProtNLM"/>
    </source>
</evidence>
<keyword evidence="1" id="KW-0812">Transmembrane</keyword>
<proteinExistence type="predicted"/>
<keyword evidence="1" id="KW-1133">Transmembrane helix</keyword>
<keyword evidence="1" id="KW-0472">Membrane</keyword>
<feature type="transmembrane region" description="Helical" evidence="1">
    <location>
        <begin position="54"/>
        <end position="73"/>
    </location>
</feature>
<comment type="caution">
    <text evidence="2">The sequence shown here is derived from an EMBL/GenBank/DDBJ whole genome shotgun (WGS) entry which is preliminary data.</text>
</comment>
<name>A0ABQ1VNX1_9BACL</name>
<reference evidence="3" key="1">
    <citation type="journal article" date="2019" name="Int. J. Syst. Evol. Microbiol.">
        <title>The Global Catalogue of Microorganisms (GCM) 10K type strain sequencing project: providing services to taxonomists for standard genome sequencing and annotation.</title>
        <authorList>
            <consortium name="The Broad Institute Genomics Platform"/>
            <consortium name="The Broad Institute Genome Sequencing Center for Infectious Disease"/>
            <person name="Wu L."/>
            <person name="Ma J."/>
        </authorList>
    </citation>
    <scope>NUCLEOTIDE SEQUENCE [LARGE SCALE GENOMIC DNA]</scope>
    <source>
        <strain evidence="3">CGMCC 1.15420</strain>
    </source>
</reference>
<accession>A0ABQ1VNX1</accession>
<keyword evidence="3" id="KW-1185">Reference proteome</keyword>
<sequence length="114" mass="12103">MGRTVTRREAEKWVGKSIVAYKKDGGFVTGKLVKISGNRLVLRQNPGKKVKTKALIPLVLFDLLAIGSAPYGYGAYGPYGGGYGYSGYGGYGGYGPGSYGYGGYPYGYGYGPFL</sequence>
<evidence type="ECO:0000313" key="2">
    <source>
        <dbReference type="EMBL" id="GGF85435.1"/>
    </source>
</evidence>